<evidence type="ECO:0000259" key="14">
    <source>
        <dbReference type="Pfam" id="PF22924"/>
    </source>
</evidence>
<keyword evidence="7" id="KW-0276">Fatty acid metabolism</keyword>
<dbReference type="KEGG" id="cliz:G7Y31_10270"/>
<evidence type="ECO:0000256" key="11">
    <source>
        <dbReference type="SAM" id="MobiDB-lite"/>
    </source>
</evidence>
<comment type="cofactor">
    <cofactor evidence="1">
        <name>FAD</name>
        <dbReference type="ChEBI" id="CHEBI:57692"/>
    </cofactor>
</comment>
<dbReference type="Pfam" id="PF22924">
    <property type="entry name" value="ACOX_C_alpha1"/>
    <property type="match status" value="1"/>
</dbReference>
<dbReference type="FunFam" id="2.40.110.10:FF:000005">
    <property type="entry name" value="Acyl-coenzyme A oxidase"/>
    <property type="match status" value="1"/>
</dbReference>
<evidence type="ECO:0000256" key="1">
    <source>
        <dbReference type="ARBA" id="ARBA00001974"/>
    </source>
</evidence>
<keyword evidence="9" id="KW-0443">Lipid metabolism</keyword>
<dbReference type="InterPro" id="IPR002655">
    <property type="entry name" value="Acyl-CoA_oxidase_C"/>
</dbReference>
<keyword evidence="5" id="KW-0285">Flavoprotein</keyword>
<accession>A0A7T0KDP5</accession>
<evidence type="ECO:0000313" key="15">
    <source>
        <dbReference type="EMBL" id="QPK78890.1"/>
    </source>
</evidence>
<evidence type="ECO:0000256" key="5">
    <source>
        <dbReference type="ARBA" id="ARBA00022630"/>
    </source>
</evidence>
<evidence type="ECO:0000256" key="4">
    <source>
        <dbReference type="ARBA" id="ARBA00012870"/>
    </source>
</evidence>
<dbReference type="PANTHER" id="PTHR10909">
    <property type="entry name" value="ELECTRON TRANSPORT OXIDOREDUCTASE"/>
    <property type="match status" value="1"/>
</dbReference>
<feature type="compositionally biased region" description="Low complexity" evidence="11">
    <location>
        <begin position="22"/>
        <end position="34"/>
    </location>
</feature>
<dbReference type="InterPro" id="IPR036250">
    <property type="entry name" value="AcylCo_DH-like_C"/>
</dbReference>
<evidence type="ECO:0000256" key="9">
    <source>
        <dbReference type="ARBA" id="ARBA00023098"/>
    </source>
</evidence>
<protein>
    <recommendedName>
        <fullName evidence="4">acyl-CoA oxidase</fullName>
        <ecNumber evidence="4">1.3.3.6</ecNumber>
    </recommendedName>
</protein>
<dbReference type="FunFam" id="1.20.140.10:FF:000010">
    <property type="entry name" value="Acyl-coenzyme A oxidase"/>
    <property type="match status" value="1"/>
</dbReference>
<dbReference type="GO" id="GO:0005504">
    <property type="term" value="F:fatty acid binding"/>
    <property type="evidence" value="ECO:0007669"/>
    <property type="project" value="TreeGrafter"/>
</dbReference>
<dbReference type="Gene3D" id="1.20.140.10">
    <property type="entry name" value="Butyryl-CoA Dehydrogenase, subunit A, domain 3"/>
    <property type="match status" value="2"/>
</dbReference>
<evidence type="ECO:0000256" key="8">
    <source>
        <dbReference type="ARBA" id="ARBA00023002"/>
    </source>
</evidence>
<dbReference type="InterPro" id="IPR006091">
    <property type="entry name" value="Acyl-CoA_Oxase/DH_mid-dom"/>
</dbReference>
<dbReference type="AlphaFoldDB" id="A0A7T0KDP5"/>
<gene>
    <name evidence="15" type="ORF">G7Y31_10270</name>
</gene>
<evidence type="ECO:0000259" key="12">
    <source>
        <dbReference type="Pfam" id="PF01756"/>
    </source>
</evidence>
<dbReference type="EMBL" id="CP064954">
    <property type="protein sequence ID" value="QPK78890.1"/>
    <property type="molecule type" value="Genomic_DNA"/>
</dbReference>
<dbReference type="InterPro" id="IPR012258">
    <property type="entry name" value="Acyl-CoA_oxidase"/>
</dbReference>
<dbReference type="Gene3D" id="2.40.110.10">
    <property type="entry name" value="Butyryl-CoA Dehydrogenase, subunit A, domain 2"/>
    <property type="match status" value="1"/>
</dbReference>
<name>A0A7T0KDP5_9CORY</name>
<feature type="region of interest" description="Disordered" evidence="11">
    <location>
        <begin position="1"/>
        <end position="52"/>
    </location>
</feature>
<organism evidence="15 16">
    <name type="scientific">Corynebacterium lizhenjunii</name>
    <dbReference type="NCBI Taxonomy" id="2709394"/>
    <lineage>
        <taxon>Bacteria</taxon>
        <taxon>Bacillati</taxon>
        <taxon>Actinomycetota</taxon>
        <taxon>Actinomycetes</taxon>
        <taxon>Mycobacteriales</taxon>
        <taxon>Corynebacteriaceae</taxon>
        <taxon>Corynebacterium</taxon>
    </lineage>
</organism>
<dbReference type="RefSeq" id="WP_165007135.1">
    <property type="nucleotide sequence ID" value="NZ_CP064954.1"/>
</dbReference>
<evidence type="ECO:0000313" key="16">
    <source>
        <dbReference type="Proteomes" id="UP000594681"/>
    </source>
</evidence>
<evidence type="ECO:0000259" key="13">
    <source>
        <dbReference type="Pfam" id="PF02770"/>
    </source>
</evidence>
<evidence type="ECO:0000256" key="7">
    <source>
        <dbReference type="ARBA" id="ARBA00022832"/>
    </source>
</evidence>
<dbReference type="InterPro" id="IPR046373">
    <property type="entry name" value="Acyl-CoA_Oxase/DH_mid-dom_sf"/>
</dbReference>
<comment type="subcellular location">
    <subcellularLocation>
        <location evidence="2">Peroxisome</location>
    </subcellularLocation>
</comment>
<evidence type="ECO:0000256" key="2">
    <source>
        <dbReference type="ARBA" id="ARBA00004275"/>
    </source>
</evidence>
<dbReference type="PIRSF" id="PIRSF000168">
    <property type="entry name" value="Acyl-CoA_oxidase"/>
    <property type="match status" value="1"/>
</dbReference>
<sequence length="704" mass="76907">MRSSKASANPHPATNPAMQEFAPGADAPAAATAKAEPRSPERLPSTPDPEVTPEVTAALRALLDGTNAEFRAKLREFGEDASLYPRPELDLATQREVTFNNAQKVRDFGGFQLGFRPENGGQSRAREAMSTLEGLAWIDGSLAVKSGVQWGLWGGALDQLGTDRHSEWAKKAASLEMPGCFAMTERGHGSDVQNLETVATYDPATQEFIIDTPRPSAVKNYIGNAAVHGRAAAVFAQLITPDSDGRSNGVHCFIVPIRDEEGNPLPGVTIGDHGPKGGLVGVDNGTLAFDKVRIPRENLLNRFADVSPEGKYHSPIANKNSRFFTMLGTLIRGRISVAGAAGGATQASLDIAVRYANRRRQFEGATGNEKRLIEHRAHRRRLLIPLARTYALQLLYNQINDRYQEQLAQQASGQWSVTEPTEEQKYASREMESLAAAIKTAATTHANRTIQECREACGGAGYMAENRLSIYRADADVFATFEGDNTVLIQMVGKNLLTAYGRDMADMSPWDIVKYAANTASDVVRRRTGFTTRLQNLRDLVGDSESTSLFDANFQARVIDDRAQSVLRSLVRRIQPARKADRIQAAAIVDQCQDHLIAVGWARVDALLVQAMVEAEQELAPDSMERRVFEQLRHLFVLNTIVTHAGWYQEHNLISDGRMKAARAAINDLVDSLAPWSLVLVDAFGLPKEVSNVPMLTGAGVDPA</sequence>
<dbReference type="GO" id="GO:0071949">
    <property type="term" value="F:FAD binding"/>
    <property type="evidence" value="ECO:0007669"/>
    <property type="project" value="InterPro"/>
</dbReference>
<feature type="domain" description="Acyl-CoA oxidase C-terminal" evidence="12">
    <location>
        <begin position="557"/>
        <end position="688"/>
    </location>
</feature>
<evidence type="ECO:0000256" key="10">
    <source>
        <dbReference type="ARBA" id="ARBA00023140"/>
    </source>
</evidence>
<dbReference type="InterPro" id="IPR009100">
    <property type="entry name" value="AcylCoA_DH/oxidase_NM_dom_sf"/>
</dbReference>
<feature type="domain" description="Acyl-CoA oxidase C-alpha1" evidence="14">
    <location>
        <begin position="328"/>
        <end position="497"/>
    </location>
</feature>
<dbReference type="Proteomes" id="UP000594681">
    <property type="component" value="Chromosome"/>
</dbReference>
<keyword evidence="8" id="KW-0560">Oxidoreductase</keyword>
<dbReference type="GO" id="GO:0055088">
    <property type="term" value="P:lipid homeostasis"/>
    <property type="evidence" value="ECO:0007669"/>
    <property type="project" value="TreeGrafter"/>
</dbReference>
<keyword evidence="6" id="KW-0274">FAD</keyword>
<dbReference type="InterPro" id="IPR055060">
    <property type="entry name" value="ACOX_C_alpha1"/>
</dbReference>
<keyword evidence="10" id="KW-0576">Peroxisome</keyword>
<dbReference type="SUPFAM" id="SSF47203">
    <property type="entry name" value="Acyl-CoA dehydrogenase C-terminal domain-like"/>
    <property type="match status" value="2"/>
</dbReference>
<reference evidence="15 16" key="1">
    <citation type="submission" date="2020-11" db="EMBL/GenBank/DDBJ databases">
        <title>Corynebacterium sp. ZJ-599.</title>
        <authorList>
            <person name="Zhou J."/>
        </authorList>
    </citation>
    <scope>NUCLEOTIDE SEQUENCE [LARGE SCALE GENOMIC DNA]</scope>
    <source>
        <strain evidence="15 16">ZJ-599</strain>
    </source>
</reference>
<proteinExistence type="inferred from homology"/>
<dbReference type="GO" id="GO:0003997">
    <property type="term" value="F:acyl-CoA oxidase activity"/>
    <property type="evidence" value="ECO:0007669"/>
    <property type="project" value="UniProtKB-EC"/>
</dbReference>
<dbReference type="EC" id="1.3.3.6" evidence="4"/>
<feature type="domain" description="Acyl-CoA oxidase/dehydrogenase middle" evidence="13">
    <location>
        <begin position="180"/>
        <end position="292"/>
    </location>
</feature>
<keyword evidence="16" id="KW-1185">Reference proteome</keyword>
<dbReference type="Pfam" id="PF01756">
    <property type="entry name" value="ACOX"/>
    <property type="match status" value="1"/>
</dbReference>
<dbReference type="Pfam" id="PF02770">
    <property type="entry name" value="Acyl-CoA_dh_M"/>
    <property type="match status" value="1"/>
</dbReference>
<evidence type="ECO:0000256" key="6">
    <source>
        <dbReference type="ARBA" id="ARBA00022827"/>
    </source>
</evidence>
<comment type="similarity">
    <text evidence="3">Belongs to the acyl-CoA oxidase family.</text>
</comment>
<evidence type="ECO:0000256" key="3">
    <source>
        <dbReference type="ARBA" id="ARBA00006288"/>
    </source>
</evidence>
<dbReference type="SUPFAM" id="SSF56645">
    <property type="entry name" value="Acyl-CoA dehydrogenase NM domain-like"/>
    <property type="match status" value="1"/>
</dbReference>
<dbReference type="GO" id="GO:0033540">
    <property type="term" value="P:fatty acid beta-oxidation using acyl-CoA oxidase"/>
    <property type="evidence" value="ECO:0007669"/>
    <property type="project" value="TreeGrafter"/>
</dbReference>